<reference evidence="2 3" key="1">
    <citation type="submission" date="2014-02" db="EMBL/GenBank/DDBJ databases">
        <title>Single nucleus genome sequencing reveals high similarity among nuclei of an endomycorrhizal fungus.</title>
        <authorList>
            <person name="Lin K."/>
            <person name="Geurts R."/>
            <person name="Zhang Z."/>
            <person name="Limpens E."/>
            <person name="Saunders D.G."/>
            <person name="Mu D."/>
            <person name="Pang E."/>
            <person name="Cao H."/>
            <person name="Cha H."/>
            <person name="Lin T."/>
            <person name="Zhou Q."/>
            <person name="Shang Y."/>
            <person name="Li Y."/>
            <person name="Ivanov S."/>
            <person name="Sharma T."/>
            <person name="Velzen R.V."/>
            <person name="Ruijter N.D."/>
            <person name="Aanen D.K."/>
            <person name="Win J."/>
            <person name="Kamoun S."/>
            <person name="Bisseling T."/>
            <person name="Huang S."/>
        </authorList>
    </citation>
    <scope>NUCLEOTIDE SEQUENCE [LARGE SCALE GENOMIC DNA]</scope>
    <source>
        <strain evidence="3">DAOM197198w</strain>
    </source>
</reference>
<dbReference type="PANTHER" id="PTHR15316:SF1">
    <property type="entry name" value="SPLICING FACTOR 3A SUBUNIT 1"/>
    <property type="match status" value="1"/>
</dbReference>
<name>A0A015LGK7_RHIIW</name>
<dbReference type="STRING" id="1432141.A0A015LGK7"/>
<organism evidence="2 3">
    <name type="scientific">Rhizophagus irregularis (strain DAOM 197198w)</name>
    <name type="common">Glomus intraradices</name>
    <dbReference type="NCBI Taxonomy" id="1432141"/>
    <lineage>
        <taxon>Eukaryota</taxon>
        <taxon>Fungi</taxon>
        <taxon>Fungi incertae sedis</taxon>
        <taxon>Mucoromycota</taxon>
        <taxon>Glomeromycotina</taxon>
        <taxon>Glomeromycetes</taxon>
        <taxon>Glomerales</taxon>
        <taxon>Glomeraceae</taxon>
        <taxon>Rhizophagus</taxon>
    </lineage>
</organism>
<protein>
    <recommendedName>
        <fullName evidence="1">SURP motif domain-containing protein</fullName>
    </recommendedName>
</protein>
<dbReference type="SUPFAM" id="SSF109905">
    <property type="entry name" value="Surp module (SWAP domain)"/>
    <property type="match status" value="1"/>
</dbReference>
<accession>A0A015LGK7</accession>
<dbReference type="EMBL" id="JEMT01008014">
    <property type="protein sequence ID" value="EXX78804.1"/>
    <property type="molecule type" value="Genomic_DNA"/>
</dbReference>
<keyword evidence="3" id="KW-1185">Reference proteome</keyword>
<dbReference type="Gene3D" id="1.10.10.790">
    <property type="entry name" value="Surp module"/>
    <property type="match status" value="1"/>
</dbReference>
<dbReference type="PANTHER" id="PTHR15316">
    <property type="entry name" value="SPLICEOSOME ASSOCIATED PROTEIN 114/SWAP SPLICING FACTOR-RELATED"/>
    <property type="match status" value="1"/>
</dbReference>
<dbReference type="GO" id="GO:0071013">
    <property type="term" value="C:catalytic step 2 spliceosome"/>
    <property type="evidence" value="ECO:0007669"/>
    <property type="project" value="TreeGrafter"/>
</dbReference>
<dbReference type="InterPro" id="IPR000061">
    <property type="entry name" value="Surp"/>
</dbReference>
<comment type="caution">
    <text evidence="2">The sequence shown here is derived from an EMBL/GenBank/DDBJ whole genome shotgun (WGS) entry which is preliminary data.</text>
</comment>
<sequence>MAANGTNGDSAAVLDEIKAPAGVVLPPREIRNILEKTAGYVARNGAVFEDRIRDKENGNPKFSFLNPEDAYHQYYQWRLVEVRAGRGTDIAAGSGHHSPDGSLCGKEWAPVHDPARPARGWQPPISIPHSQPYIPQLFPAHHRPIYHIITSRWPRRRRWQGPRGTDRGA</sequence>
<dbReference type="GO" id="GO:0003723">
    <property type="term" value="F:RNA binding"/>
    <property type="evidence" value="ECO:0007669"/>
    <property type="project" value="InterPro"/>
</dbReference>
<evidence type="ECO:0000313" key="3">
    <source>
        <dbReference type="Proteomes" id="UP000022910"/>
    </source>
</evidence>
<dbReference type="InterPro" id="IPR035967">
    <property type="entry name" value="SWAP/Surp_sf"/>
</dbReference>
<gene>
    <name evidence="2" type="ORF">RirG_011750</name>
</gene>
<dbReference type="GO" id="GO:0000381">
    <property type="term" value="P:regulation of alternative mRNA splicing, via spliceosome"/>
    <property type="evidence" value="ECO:0007669"/>
    <property type="project" value="TreeGrafter"/>
</dbReference>
<feature type="domain" description="SURP motif" evidence="1">
    <location>
        <begin position="33"/>
        <end position="75"/>
    </location>
</feature>
<dbReference type="FunFam" id="1.10.10.790:FF:000015">
    <property type="entry name" value="Splicing factor 3A subunit 1"/>
    <property type="match status" value="1"/>
</dbReference>
<dbReference type="Proteomes" id="UP000022910">
    <property type="component" value="Unassembled WGS sequence"/>
</dbReference>
<dbReference type="GO" id="GO:0045292">
    <property type="term" value="P:mRNA cis splicing, via spliceosome"/>
    <property type="evidence" value="ECO:0007669"/>
    <property type="project" value="InterPro"/>
</dbReference>
<dbReference type="HOGENOM" id="CLU_1579369_0_0_1"/>
<evidence type="ECO:0000259" key="1">
    <source>
        <dbReference type="PROSITE" id="PS50128"/>
    </source>
</evidence>
<proteinExistence type="predicted"/>
<dbReference type="PROSITE" id="PS50128">
    <property type="entry name" value="SURP"/>
    <property type="match status" value="1"/>
</dbReference>
<dbReference type="GO" id="GO:0071004">
    <property type="term" value="C:U2-type prespliceosome"/>
    <property type="evidence" value="ECO:0007669"/>
    <property type="project" value="TreeGrafter"/>
</dbReference>
<dbReference type="OrthoDB" id="447637at2759"/>
<evidence type="ECO:0000313" key="2">
    <source>
        <dbReference type="EMBL" id="EXX78804.1"/>
    </source>
</evidence>
<dbReference type="GO" id="GO:0005686">
    <property type="term" value="C:U2 snRNP"/>
    <property type="evidence" value="ECO:0007669"/>
    <property type="project" value="TreeGrafter"/>
</dbReference>
<dbReference type="Pfam" id="PF01805">
    <property type="entry name" value="Surp"/>
    <property type="match status" value="1"/>
</dbReference>
<dbReference type="SMART" id="SM00648">
    <property type="entry name" value="SWAP"/>
    <property type="match status" value="1"/>
</dbReference>
<dbReference type="AlphaFoldDB" id="A0A015LGK7"/>
<dbReference type="InterPro" id="IPR045146">
    <property type="entry name" value="SF3A1"/>
</dbReference>